<proteinExistence type="predicted"/>
<evidence type="ECO:0000313" key="2">
    <source>
        <dbReference type="EMBL" id="ETL86404.1"/>
    </source>
</evidence>
<organism evidence="2">
    <name type="scientific">Phytophthora nicotianae</name>
    <name type="common">Potato buckeye rot agent</name>
    <name type="synonym">Phytophthora parasitica</name>
    <dbReference type="NCBI Taxonomy" id="4792"/>
    <lineage>
        <taxon>Eukaryota</taxon>
        <taxon>Sar</taxon>
        <taxon>Stramenopiles</taxon>
        <taxon>Oomycota</taxon>
        <taxon>Peronosporomycetes</taxon>
        <taxon>Peronosporales</taxon>
        <taxon>Peronosporaceae</taxon>
        <taxon>Phytophthora</taxon>
    </lineage>
</organism>
<reference evidence="2" key="1">
    <citation type="submission" date="2013-11" db="EMBL/GenBank/DDBJ databases">
        <title>The Genome Sequence of Phytophthora parasitica CHvinca01.</title>
        <authorList>
            <consortium name="The Broad Institute Genomics Platform"/>
            <person name="Russ C."/>
            <person name="Tyler B."/>
            <person name="Panabieres F."/>
            <person name="Shan W."/>
            <person name="Tripathy S."/>
            <person name="Grunwald N."/>
            <person name="Machado M."/>
            <person name="Johnson C.S."/>
            <person name="Arredondo F."/>
            <person name="Hong C."/>
            <person name="Coffey M."/>
            <person name="Young S.K."/>
            <person name="Zeng Q."/>
            <person name="Gargeya S."/>
            <person name="Fitzgerald M."/>
            <person name="Abouelleil A."/>
            <person name="Alvarado L."/>
            <person name="Chapman S.B."/>
            <person name="Gainer-Dewar J."/>
            <person name="Goldberg J."/>
            <person name="Griggs A."/>
            <person name="Gujja S."/>
            <person name="Hansen M."/>
            <person name="Howarth C."/>
            <person name="Imamovic A."/>
            <person name="Ireland A."/>
            <person name="Larimer J."/>
            <person name="McCowan C."/>
            <person name="Murphy C."/>
            <person name="Pearson M."/>
            <person name="Poon T.W."/>
            <person name="Priest M."/>
            <person name="Roberts A."/>
            <person name="Saif S."/>
            <person name="Shea T."/>
            <person name="Sykes S."/>
            <person name="Wortman J."/>
            <person name="Nusbaum C."/>
            <person name="Birren B."/>
        </authorList>
    </citation>
    <scope>NUCLEOTIDE SEQUENCE [LARGE SCALE GENOMIC DNA]</scope>
    <source>
        <strain evidence="2">CHvinca01</strain>
    </source>
</reference>
<evidence type="ECO:0000256" key="1">
    <source>
        <dbReference type="SAM" id="MobiDB-lite"/>
    </source>
</evidence>
<dbReference type="EMBL" id="KI681301">
    <property type="protein sequence ID" value="ETL86404.1"/>
    <property type="molecule type" value="Genomic_DNA"/>
</dbReference>
<feature type="region of interest" description="Disordered" evidence="1">
    <location>
        <begin position="38"/>
        <end position="59"/>
    </location>
</feature>
<accession>W2KP78</accession>
<protein>
    <submittedName>
        <fullName evidence="2">Uncharacterized protein</fullName>
    </submittedName>
</protein>
<dbReference type="PROSITE" id="PS51257">
    <property type="entry name" value="PROKAR_LIPOPROTEIN"/>
    <property type="match status" value="1"/>
</dbReference>
<gene>
    <name evidence="2" type="ORF">L917_14157</name>
</gene>
<name>W2KP78_PHYNI</name>
<dbReference type="AlphaFoldDB" id="W2KP78"/>
<sequence length="70" mass="7904">MGKGVTSIRLQYHNRPQRRLCLPTSMVVSSASCVQPYARRSANRHQRKDVNSNTGGNTSILCRINNRYAL</sequence>
<dbReference type="Proteomes" id="UP000054423">
    <property type="component" value="Unassembled WGS sequence"/>
</dbReference>